<dbReference type="EMBL" id="AP025564">
    <property type="protein sequence ID" value="BDE97927.1"/>
    <property type="molecule type" value="Genomic_DNA"/>
</dbReference>
<protein>
    <recommendedName>
        <fullName evidence="4">Type 4 fimbrial biogenesis protein PilX N-terminal domain-containing protein</fullName>
    </recommendedName>
</protein>
<sequence>MSVRLLSKRFPAIRRGFGKPIGKLEDTSGSSVVLALAFFLICAIVGSIILTAASVNAKTVATYKETQQAEYTVTSAAGLWADWLNGSSAEWVLGDGGQPDFVNSVYGVDAAVNPTYPTKSLIKSLWVNYGDEIWPKRNVESYTIPATFTVKATSLTGEQPVDPVYAQVTFDRDFNIVVVFSLKGFANGAVDQTSLYNLQLTMQATPTFDSDGSLTSISWGSPKMVKLGSTLQEVG</sequence>
<feature type="transmembrane region" description="Helical" evidence="1">
    <location>
        <begin position="32"/>
        <end position="55"/>
    </location>
</feature>
<dbReference type="Proteomes" id="UP001320544">
    <property type="component" value="Chromosome"/>
</dbReference>
<organism evidence="2 3">
    <name type="scientific">Raoultibacter timonensis</name>
    <dbReference type="NCBI Taxonomy" id="1907662"/>
    <lineage>
        <taxon>Bacteria</taxon>
        <taxon>Bacillati</taxon>
        <taxon>Actinomycetota</taxon>
        <taxon>Coriobacteriia</taxon>
        <taxon>Eggerthellales</taxon>
        <taxon>Eggerthellaceae</taxon>
        <taxon>Raoultibacter</taxon>
    </lineage>
</organism>
<keyword evidence="1" id="KW-0472">Membrane</keyword>
<proteinExistence type="predicted"/>
<keyword evidence="1" id="KW-1133">Transmembrane helix</keyword>
<keyword evidence="3" id="KW-1185">Reference proteome</keyword>
<dbReference type="RefSeq" id="WP_244387399.1">
    <property type="nucleotide sequence ID" value="NZ_AP025564.1"/>
</dbReference>
<accession>A0ABM7WND5</accession>
<reference evidence="2 3" key="1">
    <citation type="submission" date="2022-01" db="EMBL/GenBank/DDBJ databases">
        <title>Novel bile acid biosynthetic pathways are enriched in the microbiome of centenarians.</title>
        <authorList>
            <person name="Sato Y."/>
            <person name="Atarashi K."/>
            <person name="Plichta R.D."/>
            <person name="Arai Y."/>
            <person name="Sasajima S."/>
            <person name="Kearney M.S."/>
            <person name="Suda W."/>
            <person name="Takeshita K."/>
            <person name="Sasaki T."/>
            <person name="Okamoto S."/>
            <person name="Skelly N.A."/>
            <person name="Okamura Y."/>
            <person name="Vlamakis H."/>
            <person name="Li Y."/>
            <person name="Tanoue T."/>
            <person name="Takei H."/>
            <person name="Nittono H."/>
            <person name="Narushima S."/>
            <person name="Irie J."/>
            <person name="Itoh H."/>
            <person name="Moriya K."/>
            <person name="Sugiura Y."/>
            <person name="Suematsu M."/>
            <person name="Moritoki N."/>
            <person name="Shibata S."/>
            <person name="Littman R.D."/>
            <person name="Fischbach A.M."/>
            <person name="Uwamino Y."/>
            <person name="Inoue T."/>
            <person name="Honda A."/>
            <person name="Hattori M."/>
            <person name="Murai T."/>
            <person name="Xavier J.R."/>
            <person name="Hirose N."/>
            <person name="Honda K."/>
        </authorList>
    </citation>
    <scope>NUCLEOTIDE SEQUENCE [LARGE SCALE GENOMIC DNA]</scope>
    <source>
        <strain evidence="2 3">CE91-St30</strain>
    </source>
</reference>
<name>A0ABM7WND5_9ACTN</name>
<evidence type="ECO:0000313" key="3">
    <source>
        <dbReference type="Proteomes" id="UP001320544"/>
    </source>
</evidence>
<gene>
    <name evidence="2" type="ORF">CE91St30_32600</name>
</gene>
<keyword evidence="1" id="KW-0812">Transmembrane</keyword>
<evidence type="ECO:0000256" key="1">
    <source>
        <dbReference type="SAM" id="Phobius"/>
    </source>
</evidence>
<evidence type="ECO:0000313" key="2">
    <source>
        <dbReference type="EMBL" id="BDE97927.1"/>
    </source>
</evidence>
<evidence type="ECO:0008006" key="4">
    <source>
        <dbReference type="Google" id="ProtNLM"/>
    </source>
</evidence>